<keyword evidence="2" id="KW-1185">Reference proteome</keyword>
<gene>
    <name evidence="1" type="ORF">NQ317_013364</name>
</gene>
<proteinExistence type="predicted"/>
<name>A0ABQ9IRQ5_9CUCU</name>
<evidence type="ECO:0000313" key="1">
    <source>
        <dbReference type="EMBL" id="KAJ8961930.1"/>
    </source>
</evidence>
<accession>A0ABQ9IRQ5</accession>
<dbReference type="EMBL" id="JAPWTJ010003142">
    <property type="protein sequence ID" value="KAJ8961930.1"/>
    <property type="molecule type" value="Genomic_DNA"/>
</dbReference>
<dbReference type="Proteomes" id="UP001162164">
    <property type="component" value="Unassembled WGS sequence"/>
</dbReference>
<organism evidence="1 2">
    <name type="scientific">Molorchus minor</name>
    <dbReference type="NCBI Taxonomy" id="1323400"/>
    <lineage>
        <taxon>Eukaryota</taxon>
        <taxon>Metazoa</taxon>
        <taxon>Ecdysozoa</taxon>
        <taxon>Arthropoda</taxon>
        <taxon>Hexapoda</taxon>
        <taxon>Insecta</taxon>
        <taxon>Pterygota</taxon>
        <taxon>Neoptera</taxon>
        <taxon>Endopterygota</taxon>
        <taxon>Coleoptera</taxon>
        <taxon>Polyphaga</taxon>
        <taxon>Cucujiformia</taxon>
        <taxon>Chrysomeloidea</taxon>
        <taxon>Cerambycidae</taxon>
        <taxon>Lamiinae</taxon>
        <taxon>Monochamini</taxon>
        <taxon>Molorchus</taxon>
    </lineage>
</organism>
<sequence length="198" mass="22752">MKNISRSYGFKMCDALDVYDIVKHKTLIICKFYLGRAVRRGGVIRFGLNIGALGPKRLAYEVIFSSSLEIQSLEYQNGEIMLPRHFLYPGHPIIRQQELCKLFSLGETGAELFQRVINYNKSEVHVDVPSPETSLTLLFNQDVHTHRHIECSSIQLIKPFYNTGLNRYLRTEPVTIPANWQIGGCRLSSKMARKDHRL</sequence>
<protein>
    <submittedName>
        <fullName evidence="1">Uncharacterized protein</fullName>
    </submittedName>
</protein>
<reference evidence="1" key="1">
    <citation type="journal article" date="2023" name="Insect Mol. Biol.">
        <title>Genome sequencing provides insights into the evolution of gene families encoding plant cell wall-degrading enzymes in longhorned beetles.</title>
        <authorList>
            <person name="Shin N.R."/>
            <person name="Okamura Y."/>
            <person name="Kirsch R."/>
            <person name="Pauchet Y."/>
        </authorList>
    </citation>
    <scope>NUCLEOTIDE SEQUENCE</scope>
    <source>
        <strain evidence="1">MMC_N1</strain>
    </source>
</reference>
<evidence type="ECO:0000313" key="2">
    <source>
        <dbReference type="Proteomes" id="UP001162164"/>
    </source>
</evidence>
<comment type="caution">
    <text evidence="1">The sequence shown here is derived from an EMBL/GenBank/DDBJ whole genome shotgun (WGS) entry which is preliminary data.</text>
</comment>